<dbReference type="AlphaFoldDB" id="A0A9X4PFB0"/>
<dbReference type="Proteomes" id="UP001155500">
    <property type="component" value="Unassembled WGS sequence"/>
</dbReference>
<dbReference type="InterPro" id="IPR015001">
    <property type="entry name" value="DUF1850"/>
</dbReference>
<evidence type="ECO:0000313" key="1">
    <source>
        <dbReference type="EMBL" id="MDG6894160.1"/>
    </source>
</evidence>
<proteinExistence type="predicted"/>
<organism evidence="1 2">
    <name type="scientific">Volucribacter amazonae</name>
    <dbReference type="NCBI Taxonomy" id="256731"/>
    <lineage>
        <taxon>Bacteria</taxon>
        <taxon>Pseudomonadati</taxon>
        <taxon>Pseudomonadota</taxon>
        <taxon>Gammaproteobacteria</taxon>
        <taxon>Pasteurellales</taxon>
        <taxon>Pasteurellaceae</taxon>
        <taxon>Volucribacter</taxon>
    </lineage>
</organism>
<protein>
    <recommendedName>
        <fullName evidence="3">DUF1850 domain-containing protein</fullName>
    </recommendedName>
</protein>
<dbReference type="Pfam" id="PF08905">
    <property type="entry name" value="DUF1850"/>
    <property type="match status" value="1"/>
</dbReference>
<evidence type="ECO:0000313" key="2">
    <source>
        <dbReference type="Proteomes" id="UP001155500"/>
    </source>
</evidence>
<comment type="caution">
    <text evidence="1">The sequence shown here is derived from an EMBL/GenBank/DDBJ whole genome shotgun (WGS) entry which is preliminary data.</text>
</comment>
<sequence length="149" mass="17381">MLLCLGLFLILGYPIPYLRLQTDHYTCYLYATEFQLVWRHSVEKQWWIEYYRQQDQQLLLYQTLLQTFGAGTPATGKIIEKIPRGFVGYQQQLMLPELNWVVSPNMQGSLQTNNGTVPLAQMLPAYSVVNIKWQRSPLAIFLLGRSCYE</sequence>
<gene>
    <name evidence="1" type="ORF">A6A20_00595</name>
</gene>
<keyword evidence="2" id="KW-1185">Reference proteome</keyword>
<name>A0A9X4PFB0_9PAST</name>
<accession>A0A9X4PFB0</accession>
<evidence type="ECO:0008006" key="3">
    <source>
        <dbReference type="Google" id="ProtNLM"/>
    </source>
</evidence>
<reference evidence="1" key="1">
    <citation type="submission" date="2016-03" db="EMBL/GenBank/DDBJ databases">
        <title>Co-evolution between Pasteurellaceae and their hosts.</title>
        <authorList>
            <person name="Hansen M.J."/>
            <person name="Bojesen A.M."/>
            <person name="Planet P."/>
        </authorList>
    </citation>
    <scope>NUCLEOTIDE SEQUENCE</scope>
    <source>
        <strain evidence="1">146/S8/89</strain>
    </source>
</reference>
<dbReference type="EMBL" id="LWID01000001">
    <property type="protein sequence ID" value="MDG6894160.1"/>
    <property type="molecule type" value="Genomic_DNA"/>
</dbReference>